<accession>A0A838B711</accession>
<reference evidence="1 2" key="1">
    <citation type="submission" date="2020-07" db="EMBL/GenBank/DDBJ databases">
        <title>Definition of the novel symbiovar canariense within Mesorhizobium novociceri, a new species of genus Mesorhizobium nodulating Cicer canariense in the Caldera de Taburiente National Park (La Palma, Canary Islands).</title>
        <authorList>
            <person name="Leon-Barrios M."/>
            <person name="Perez-Yepez J."/>
            <person name="Flores-Felix J.D."/>
            <person name="Ramirez-Baena M.H."/>
            <person name="Pulido-Suarez L."/>
            <person name="Igual J.M."/>
            <person name="Velazquez E."/>
            <person name="Peix A."/>
        </authorList>
    </citation>
    <scope>NUCLEOTIDE SEQUENCE [LARGE SCALE GENOMIC DNA]</scope>
    <source>
        <strain evidence="1 2">CCANP35</strain>
    </source>
</reference>
<gene>
    <name evidence="1" type="primary">cpaD</name>
    <name evidence="1" type="ORF">H0241_19365</name>
</gene>
<dbReference type="AlphaFoldDB" id="A0A838B711"/>
<keyword evidence="2" id="KW-1185">Reference proteome</keyword>
<dbReference type="RefSeq" id="WP_181059214.1">
    <property type="nucleotide sequence ID" value="NZ_JACDTY010000009.1"/>
</dbReference>
<dbReference type="Pfam" id="PF09476">
    <property type="entry name" value="Pilus_CpaD"/>
    <property type="match status" value="1"/>
</dbReference>
<proteinExistence type="predicted"/>
<dbReference type="PROSITE" id="PS51257">
    <property type="entry name" value="PROKAR_LIPOPROTEIN"/>
    <property type="match status" value="1"/>
</dbReference>
<comment type="caution">
    <text evidence="1">The sequence shown here is derived from an EMBL/GenBank/DDBJ whole genome shotgun (WGS) entry which is preliminary data.</text>
</comment>
<evidence type="ECO:0000313" key="2">
    <source>
        <dbReference type="Proteomes" id="UP000558284"/>
    </source>
</evidence>
<name>A0A838B711_9HYPH</name>
<dbReference type="InterPro" id="IPR019027">
    <property type="entry name" value="Pilus_biogenesis_CpaD-related"/>
</dbReference>
<evidence type="ECO:0000313" key="1">
    <source>
        <dbReference type="EMBL" id="MBA1142406.1"/>
    </source>
</evidence>
<sequence>MTLRIKVHLVALAASLSGCISPPIPVEPPAPILIRQETAVMTLESLRASERQRLRTFLERASRGRRDALHLLISGSSGLSAEAVHQAKQMGIDGYNIQLTDQHDGRTARIEATVYLARPPDCPLFSGMLPDAEFLDQTFGCSTRHNLAVMVNDPRDLFGNKAVKPSDGDRAATPVTKYRAFTTDKSSE</sequence>
<dbReference type="NCBIfam" id="TIGR02522">
    <property type="entry name" value="pilus_cpaD"/>
    <property type="match status" value="1"/>
</dbReference>
<dbReference type="EMBL" id="JACDTY010000009">
    <property type="protein sequence ID" value="MBA1142406.1"/>
    <property type="molecule type" value="Genomic_DNA"/>
</dbReference>
<dbReference type="Proteomes" id="UP000558284">
    <property type="component" value="Unassembled WGS sequence"/>
</dbReference>
<keyword evidence="1" id="KW-0449">Lipoprotein</keyword>
<protein>
    <submittedName>
        <fullName evidence="1">CpaD family pilus assembly lipoprotein</fullName>
    </submittedName>
</protein>
<organism evidence="1 2">
    <name type="scientific">Mesorhizobium neociceri</name>
    <dbReference type="NCBI Taxonomy" id="1307853"/>
    <lineage>
        <taxon>Bacteria</taxon>
        <taxon>Pseudomonadati</taxon>
        <taxon>Pseudomonadota</taxon>
        <taxon>Alphaproteobacteria</taxon>
        <taxon>Hyphomicrobiales</taxon>
        <taxon>Phyllobacteriaceae</taxon>
        <taxon>Mesorhizobium</taxon>
    </lineage>
</organism>
<dbReference type="InterPro" id="IPR013361">
    <property type="entry name" value="Pilus_CpaD"/>
</dbReference>